<organism evidence="1 2">
    <name type="scientific">Trinickia caryophylli</name>
    <name type="common">Paraburkholderia caryophylli</name>
    <dbReference type="NCBI Taxonomy" id="28094"/>
    <lineage>
        <taxon>Bacteria</taxon>
        <taxon>Pseudomonadati</taxon>
        <taxon>Pseudomonadota</taxon>
        <taxon>Betaproteobacteria</taxon>
        <taxon>Burkholderiales</taxon>
        <taxon>Burkholderiaceae</taxon>
        <taxon>Trinickia</taxon>
    </lineage>
</organism>
<gene>
    <name evidence="1" type="ORF">SAMN06295900_102347</name>
</gene>
<dbReference type="Proteomes" id="UP000192911">
    <property type="component" value="Unassembled WGS sequence"/>
</dbReference>
<reference evidence="2" key="1">
    <citation type="submission" date="2017-04" db="EMBL/GenBank/DDBJ databases">
        <authorList>
            <person name="Varghese N."/>
            <person name="Submissions S."/>
        </authorList>
    </citation>
    <scope>NUCLEOTIDE SEQUENCE [LARGE SCALE GENOMIC DNA]</scope>
    <source>
        <strain evidence="2">Ballard 720</strain>
    </source>
</reference>
<dbReference type="AlphaFoldDB" id="A0A1X7D3G8"/>
<protein>
    <submittedName>
        <fullName evidence="1">Cytosine/adenosine deaminase</fullName>
    </submittedName>
</protein>
<dbReference type="STRING" id="28094.SAMN06295900_102347"/>
<dbReference type="OrthoDB" id="9001386at2"/>
<proteinExistence type="predicted"/>
<dbReference type="GO" id="GO:0016810">
    <property type="term" value="F:hydrolase activity, acting on carbon-nitrogen (but not peptide) bonds"/>
    <property type="evidence" value="ECO:0007669"/>
    <property type="project" value="InterPro"/>
</dbReference>
<evidence type="ECO:0000313" key="2">
    <source>
        <dbReference type="Proteomes" id="UP000192911"/>
    </source>
</evidence>
<evidence type="ECO:0000313" key="1">
    <source>
        <dbReference type="EMBL" id="SMF08121.1"/>
    </source>
</evidence>
<sequence length="375" mass="39288">MGHVRSWVIRQTLCFDSAHHAFVHRDMEITGGRISAMLPAGTSTLTDGMDGSRLVCTPGVVGIGAAGATMAGSARSAWPACVTSVGVHGATMREMSAAMPAAPLRTVALLRFGGNYLEQVNGFLDWFLQASRGRERTDARRPLTVMPVLETGTLMSATELVEFAKFAKTMGARVGVRLAPTLDEALEFRARFYCAESALIAYLLPDDKDVTVFGAAGIDRRDVGLLRRMRCAVSMAVPGGGEAAGQWRAYAPLFAQGLAAWHLSAEAAPTFLAQLAQLAPAAQLDCYADALTRAAAAALGLADVGSLAPGMRADVCVFERDAADDYRTGSAALLTLLATRRPAFTIVDGGQMQDGVAAAAGTGAQARTELAASYA</sequence>
<dbReference type="SUPFAM" id="SSF51338">
    <property type="entry name" value="Composite domain of metallo-dependent hydrolases"/>
    <property type="match status" value="1"/>
</dbReference>
<dbReference type="InterPro" id="IPR011059">
    <property type="entry name" value="Metal-dep_hydrolase_composite"/>
</dbReference>
<keyword evidence="2" id="KW-1185">Reference proteome</keyword>
<name>A0A1X7D3G8_TRICW</name>
<dbReference type="RefSeq" id="WP_085225087.1">
    <property type="nucleotide sequence ID" value="NZ_BSQD01000002.1"/>
</dbReference>
<dbReference type="GeneID" id="95552331"/>
<dbReference type="EMBL" id="FXAH01000002">
    <property type="protein sequence ID" value="SMF08121.1"/>
    <property type="molecule type" value="Genomic_DNA"/>
</dbReference>
<dbReference type="Gene3D" id="2.30.40.10">
    <property type="entry name" value="Urease, subunit C, domain 1"/>
    <property type="match status" value="1"/>
</dbReference>
<accession>A0A1X7D3G8</accession>